<name>A0A9N8VBA0_9GLOM</name>
<sequence>MDKATKFNENDLVIFYDASKQNVDADPIKLTSSISTALIKHYKQRS</sequence>
<evidence type="ECO:0000313" key="1">
    <source>
        <dbReference type="EMBL" id="CAG8445098.1"/>
    </source>
</evidence>
<accession>A0A9N8VBA0</accession>
<comment type="caution">
    <text evidence="1">The sequence shown here is derived from an EMBL/GenBank/DDBJ whole genome shotgun (WGS) entry which is preliminary data.</text>
</comment>
<proteinExistence type="predicted"/>
<reference evidence="1" key="1">
    <citation type="submission" date="2021-06" db="EMBL/GenBank/DDBJ databases">
        <authorList>
            <person name="Kallberg Y."/>
            <person name="Tangrot J."/>
            <person name="Rosling A."/>
        </authorList>
    </citation>
    <scope>NUCLEOTIDE SEQUENCE</scope>
    <source>
        <strain evidence="1">AZ414A</strain>
    </source>
</reference>
<dbReference type="EMBL" id="CAJVPK010000083">
    <property type="protein sequence ID" value="CAG8445098.1"/>
    <property type="molecule type" value="Genomic_DNA"/>
</dbReference>
<evidence type="ECO:0000313" key="2">
    <source>
        <dbReference type="Proteomes" id="UP000789706"/>
    </source>
</evidence>
<organism evidence="1 2">
    <name type="scientific">Diversispora eburnea</name>
    <dbReference type="NCBI Taxonomy" id="1213867"/>
    <lineage>
        <taxon>Eukaryota</taxon>
        <taxon>Fungi</taxon>
        <taxon>Fungi incertae sedis</taxon>
        <taxon>Mucoromycota</taxon>
        <taxon>Glomeromycotina</taxon>
        <taxon>Glomeromycetes</taxon>
        <taxon>Diversisporales</taxon>
        <taxon>Diversisporaceae</taxon>
        <taxon>Diversispora</taxon>
    </lineage>
</organism>
<dbReference type="Proteomes" id="UP000789706">
    <property type="component" value="Unassembled WGS sequence"/>
</dbReference>
<gene>
    <name evidence="1" type="ORF">DEBURN_LOCUS1738</name>
</gene>
<protein>
    <submittedName>
        <fullName evidence="1">10300_t:CDS:1</fullName>
    </submittedName>
</protein>
<dbReference type="AlphaFoldDB" id="A0A9N8VBA0"/>
<keyword evidence="2" id="KW-1185">Reference proteome</keyword>